<reference evidence="2 3" key="1">
    <citation type="journal article" date="2019" name="Commun. Biol.">
        <title>The bagworm genome reveals a unique fibroin gene that provides high tensile strength.</title>
        <authorList>
            <person name="Kono N."/>
            <person name="Nakamura H."/>
            <person name="Ohtoshi R."/>
            <person name="Tomita M."/>
            <person name="Numata K."/>
            <person name="Arakawa K."/>
        </authorList>
    </citation>
    <scope>NUCLEOTIDE SEQUENCE [LARGE SCALE GENOMIC DNA]</scope>
</reference>
<name>A0A4C1UGQ6_EUMVA</name>
<organism evidence="2 3">
    <name type="scientific">Eumeta variegata</name>
    <name type="common">Bagworm moth</name>
    <name type="synonym">Eumeta japonica</name>
    <dbReference type="NCBI Taxonomy" id="151549"/>
    <lineage>
        <taxon>Eukaryota</taxon>
        <taxon>Metazoa</taxon>
        <taxon>Ecdysozoa</taxon>
        <taxon>Arthropoda</taxon>
        <taxon>Hexapoda</taxon>
        <taxon>Insecta</taxon>
        <taxon>Pterygota</taxon>
        <taxon>Neoptera</taxon>
        <taxon>Endopterygota</taxon>
        <taxon>Lepidoptera</taxon>
        <taxon>Glossata</taxon>
        <taxon>Ditrysia</taxon>
        <taxon>Tineoidea</taxon>
        <taxon>Psychidae</taxon>
        <taxon>Oiketicinae</taxon>
        <taxon>Eumeta</taxon>
    </lineage>
</organism>
<feature type="region of interest" description="Disordered" evidence="1">
    <location>
        <begin position="87"/>
        <end position="113"/>
    </location>
</feature>
<gene>
    <name evidence="2" type="ORF">EVAR_19584_1</name>
</gene>
<proteinExistence type="predicted"/>
<accession>A0A4C1UGQ6</accession>
<evidence type="ECO:0000313" key="2">
    <source>
        <dbReference type="EMBL" id="GBP25104.1"/>
    </source>
</evidence>
<evidence type="ECO:0000256" key="1">
    <source>
        <dbReference type="SAM" id="MobiDB-lite"/>
    </source>
</evidence>
<evidence type="ECO:0000313" key="3">
    <source>
        <dbReference type="Proteomes" id="UP000299102"/>
    </source>
</evidence>
<keyword evidence="3" id="KW-1185">Reference proteome</keyword>
<protein>
    <submittedName>
        <fullName evidence="2">Uncharacterized protein</fullName>
    </submittedName>
</protein>
<dbReference type="EMBL" id="BGZK01000169">
    <property type="protein sequence ID" value="GBP25104.1"/>
    <property type="molecule type" value="Genomic_DNA"/>
</dbReference>
<comment type="caution">
    <text evidence="2">The sequence shown here is derived from an EMBL/GenBank/DDBJ whole genome shotgun (WGS) entry which is preliminary data.</text>
</comment>
<dbReference type="AlphaFoldDB" id="A0A4C1UGQ6"/>
<dbReference type="Proteomes" id="UP000299102">
    <property type="component" value="Unassembled WGS sequence"/>
</dbReference>
<sequence>MVRVRIDAANAVSCTLGQETGMGCVPSLCPIHEDEFASRLASPAKRHLAVKKNVTKPERIALRLPQVTAKSNRRSKPTSIRALADSLSPQKGCAHGAAHSRPTPERALMSEKYGGPLPHGPPTHHLPILPLLDIICPPEFGKVLVIPLGLRGSWAVEIIYCLMAHLLVFPLNGPKKMEIK</sequence>